<keyword evidence="2" id="KW-1185">Reference proteome</keyword>
<dbReference type="EMBL" id="BMAU01021411">
    <property type="protein sequence ID" value="GFY33409.1"/>
    <property type="molecule type" value="Genomic_DNA"/>
</dbReference>
<comment type="caution">
    <text evidence="1">The sequence shown here is derived from an EMBL/GenBank/DDBJ whole genome shotgun (WGS) entry which is preliminary data.</text>
</comment>
<dbReference type="Proteomes" id="UP000887159">
    <property type="component" value="Unassembled WGS sequence"/>
</dbReference>
<reference evidence="1" key="1">
    <citation type="submission" date="2020-08" db="EMBL/GenBank/DDBJ databases">
        <title>Multicomponent nature underlies the extraordinary mechanical properties of spider dragline silk.</title>
        <authorList>
            <person name="Kono N."/>
            <person name="Nakamura H."/>
            <person name="Mori M."/>
            <person name="Yoshida Y."/>
            <person name="Ohtoshi R."/>
            <person name="Malay A.D."/>
            <person name="Moran D.A.P."/>
            <person name="Tomita M."/>
            <person name="Numata K."/>
            <person name="Arakawa K."/>
        </authorList>
    </citation>
    <scope>NUCLEOTIDE SEQUENCE</scope>
</reference>
<gene>
    <name evidence="1" type="ORF">TNCV_2226791</name>
</gene>
<name>A0A8X7BKA6_TRICX</name>
<dbReference type="AlphaFoldDB" id="A0A8X7BKA6"/>
<protein>
    <submittedName>
        <fullName evidence="1">Uncharacterized protein</fullName>
    </submittedName>
</protein>
<evidence type="ECO:0000313" key="1">
    <source>
        <dbReference type="EMBL" id="GFY33409.1"/>
    </source>
</evidence>
<organism evidence="1 2">
    <name type="scientific">Trichonephila clavipes</name>
    <name type="common">Golden silk orbweaver</name>
    <name type="synonym">Nephila clavipes</name>
    <dbReference type="NCBI Taxonomy" id="2585209"/>
    <lineage>
        <taxon>Eukaryota</taxon>
        <taxon>Metazoa</taxon>
        <taxon>Ecdysozoa</taxon>
        <taxon>Arthropoda</taxon>
        <taxon>Chelicerata</taxon>
        <taxon>Arachnida</taxon>
        <taxon>Araneae</taxon>
        <taxon>Araneomorphae</taxon>
        <taxon>Entelegynae</taxon>
        <taxon>Araneoidea</taxon>
        <taxon>Nephilidae</taxon>
        <taxon>Trichonephila</taxon>
    </lineage>
</organism>
<sequence>MVLNLMNRPPTKKWAGVNALKSDGSGESSVRGLELRQASIWINRVEHSSKLRSTEHKSSSFFMTQAPLKLDPLSEMILLRQDLLAMKRRKSARNAAVDKSETSSRCTALVAVQMKRQM</sequence>
<accession>A0A8X7BKA6</accession>
<evidence type="ECO:0000313" key="2">
    <source>
        <dbReference type="Proteomes" id="UP000887159"/>
    </source>
</evidence>
<proteinExistence type="predicted"/>